<feature type="compositionally biased region" description="Low complexity" evidence="1">
    <location>
        <begin position="171"/>
        <end position="182"/>
    </location>
</feature>
<dbReference type="OrthoDB" id="4188428at2759"/>
<feature type="compositionally biased region" description="Basic and acidic residues" evidence="1">
    <location>
        <begin position="329"/>
        <end position="341"/>
    </location>
</feature>
<gene>
    <name evidence="3" type="ORF">BDDG_04792</name>
</gene>
<dbReference type="EMBL" id="GG749429">
    <property type="protein sequence ID" value="EGE81849.2"/>
    <property type="molecule type" value="Genomic_DNA"/>
</dbReference>
<feature type="region of interest" description="Disordered" evidence="1">
    <location>
        <begin position="1"/>
        <end position="23"/>
    </location>
</feature>
<feature type="region of interest" description="Disordered" evidence="1">
    <location>
        <begin position="265"/>
        <end position="292"/>
    </location>
</feature>
<dbReference type="HOGENOM" id="CLU_054405_0_0_1"/>
<dbReference type="Proteomes" id="UP000007802">
    <property type="component" value="Unassembled WGS sequence"/>
</dbReference>
<feature type="transmembrane region" description="Helical" evidence="2">
    <location>
        <begin position="122"/>
        <end position="144"/>
    </location>
</feature>
<keyword evidence="2" id="KW-1133">Transmembrane helix</keyword>
<keyword evidence="2" id="KW-0812">Transmembrane</keyword>
<sequence>MSKSTTTFNGREHPIVRSAHHGTTSAATTITISSVSRIASILSRSASVLPTAHNFSSRGNPITSILLSSHRLNAGIAVTPSQSNPSPTDPALSSSLQGATQIWTTPTLTGSSPKLNPLEMGAIIGGSVSVTTIILIAIAVFVVLRWQRRKQCAMERTARLSSEKKRKIGKSSRISSRPARSSKYPMSGIHSHMRSVSIHFEQHNVIPHPTSPFSAKKNHTIRLLGKASLPSHSSQLRDDAWHCIPSPNIPGSVIRNSRRICFRHPDVRAPFPPQRNDSTASQIESNSASSDSVIVLPGRTSEASSGIFQASASDISYWRSNRSPQKSGLDTRRSDPFDLERPNSSPADDAPTPELPDTWNPRLLLPRCVPHD</sequence>
<evidence type="ECO:0000256" key="1">
    <source>
        <dbReference type="SAM" id="MobiDB-lite"/>
    </source>
</evidence>
<name>F2TF36_AJEDA</name>
<feature type="region of interest" description="Disordered" evidence="1">
    <location>
        <begin position="157"/>
        <end position="187"/>
    </location>
</feature>
<evidence type="ECO:0000256" key="2">
    <source>
        <dbReference type="SAM" id="Phobius"/>
    </source>
</evidence>
<dbReference type="AlphaFoldDB" id="F2TF36"/>
<organism evidence="3">
    <name type="scientific">Ajellomyces dermatitidis (strain ATCC 18188 / CBS 674.68)</name>
    <name type="common">Blastomyces dermatitidis</name>
    <dbReference type="NCBI Taxonomy" id="653446"/>
    <lineage>
        <taxon>Eukaryota</taxon>
        <taxon>Fungi</taxon>
        <taxon>Dikarya</taxon>
        <taxon>Ascomycota</taxon>
        <taxon>Pezizomycotina</taxon>
        <taxon>Eurotiomycetes</taxon>
        <taxon>Eurotiomycetidae</taxon>
        <taxon>Onygenales</taxon>
        <taxon>Ajellomycetaceae</taxon>
        <taxon>Blastomyces</taxon>
    </lineage>
</organism>
<feature type="compositionally biased region" description="Polar residues" evidence="1">
    <location>
        <begin position="319"/>
        <end position="328"/>
    </location>
</feature>
<keyword evidence="2" id="KW-0472">Membrane</keyword>
<feature type="region of interest" description="Disordered" evidence="1">
    <location>
        <begin position="319"/>
        <end position="372"/>
    </location>
</feature>
<feature type="compositionally biased region" description="Polar residues" evidence="1">
    <location>
        <begin position="275"/>
        <end position="292"/>
    </location>
</feature>
<proteinExistence type="predicted"/>
<evidence type="ECO:0000313" key="3">
    <source>
        <dbReference type="EMBL" id="EGE81849.2"/>
    </source>
</evidence>
<protein>
    <submittedName>
        <fullName evidence="3">Uncharacterized protein</fullName>
    </submittedName>
</protein>
<reference evidence="3" key="1">
    <citation type="submission" date="2010-03" db="EMBL/GenBank/DDBJ databases">
        <title>Annotation of Blastomyces dermatitidis strain ATCC 18188.</title>
        <authorList>
            <consortium name="The Broad Institute Genome Sequencing Platform"/>
            <consortium name="Broad Institute Genome Sequencing Center for Infectious Disease."/>
            <person name="Cuomo C."/>
            <person name="Klein B."/>
            <person name="Sullivan T."/>
            <person name="Heitman J."/>
            <person name="Young S."/>
            <person name="Zeng Q."/>
            <person name="Gargeya S."/>
            <person name="Alvarado L."/>
            <person name="Berlin A.M."/>
            <person name="Chapman S.B."/>
            <person name="Chen Z."/>
            <person name="Freedman E."/>
            <person name="Gellesch M."/>
            <person name="Goldberg J."/>
            <person name="Griggs A."/>
            <person name="Gujja S."/>
            <person name="Heilman E."/>
            <person name="Heiman D."/>
            <person name="Howarth C."/>
            <person name="Mehta T."/>
            <person name="Neiman D."/>
            <person name="Pearson M."/>
            <person name="Roberts A."/>
            <person name="Saif S."/>
            <person name="Shea T."/>
            <person name="Shenoy N."/>
            <person name="Sisk P."/>
            <person name="Stolte C."/>
            <person name="Sykes S."/>
            <person name="White J."/>
            <person name="Yandava C."/>
            <person name="Haas B."/>
            <person name="Nusbaum C."/>
            <person name="Birren B."/>
        </authorList>
    </citation>
    <scope>NUCLEOTIDE SEQUENCE [LARGE SCALE GENOMIC DNA]</scope>
    <source>
        <strain evidence="3">ATCC 18188</strain>
    </source>
</reference>
<accession>F2TF36</accession>